<dbReference type="AlphaFoldDB" id="A0A8H6S0A9"/>
<feature type="region of interest" description="Disordered" evidence="1">
    <location>
        <begin position="192"/>
        <end position="272"/>
    </location>
</feature>
<feature type="compositionally biased region" description="Basic and acidic residues" evidence="1">
    <location>
        <begin position="9"/>
        <end position="21"/>
    </location>
</feature>
<keyword evidence="3" id="KW-1185">Reference proteome</keyword>
<evidence type="ECO:0000256" key="1">
    <source>
        <dbReference type="SAM" id="MobiDB-lite"/>
    </source>
</evidence>
<dbReference type="GeneID" id="59353001"/>
<dbReference type="EMBL" id="JACAZF010000018">
    <property type="protein sequence ID" value="KAF7288925.1"/>
    <property type="molecule type" value="Genomic_DNA"/>
</dbReference>
<comment type="caution">
    <text evidence="2">The sequence shown here is derived from an EMBL/GenBank/DDBJ whole genome shotgun (WGS) entry which is preliminary data.</text>
</comment>
<proteinExistence type="predicted"/>
<feature type="compositionally biased region" description="Acidic residues" evidence="1">
    <location>
        <begin position="245"/>
        <end position="255"/>
    </location>
</feature>
<reference evidence="2" key="1">
    <citation type="submission" date="2020-05" db="EMBL/GenBank/DDBJ databases">
        <title>Mycena genomes resolve the evolution of fungal bioluminescence.</title>
        <authorList>
            <person name="Tsai I.J."/>
        </authorList>
    </citation>
    <scope>NUCLEOTIDE SEQUENCE</scope>
    <source>
        <strain evidence="2">171206Taipei</strain>
    </source>
</reference>
<evidence type="ECO:0000313" key="2">
    <source>
        <dbReference type="EMBL" id="KAF7288925.1"/>
    </source>
</evidence>
<name>A0A8H6S0A9_9AGAR</name>
<gene>
    <name evidence="2" type="ORF">MIND_01408800</name>
</gene>
<sequence>MANHKSKDRRSEQDENRPAGRKDRHKSKGSKTTSGNQGLAPLQERNGDAAAARIQELEAQLAASQADNEQLRAEQAQPPTATNDLIPRPQNVSKAKMSGMQQQLGMSRARWLAFRGAIREGIFAARLDRSKSWHAQSDKRILKMVNVVRADFPEANRFDNAWGIKRIASESFSNHKSYGRCVDDHNTYRGRKRLERRENRANSDEEEDSPTVNGESRGSSQPSSRSPSPSPSTVPQHRTASTRSDDEDDEDDLISFDDGNGEPPLKRLHRRE</sequence>
<dbReference type="OrthoDB" id="3058933at2759"/>
<evidence type="ECO:0000313" key="3">
    <source>
        <dbReference type="Proteomes" id="UP000636479"/>
    </source>
</evidence>
<dbReference type="RefSeq" id="XP_037213077.1">
    <property type="nucleotide sequence ID" value="XM_037370485.1"/>
</dbReference>
<feature type="region of interest" description="Disordered" evidence="1">
    <location>
        <begin position="1"/>
        <end position="88"/>
    </location>
</feature>
<organism evidence="2 3">
    <name type="scientific">Mycena indigotica</name>
    <dbReference type="NCBI Taxonomy" id="2126181"/>
    <lineage>
        <taxon>Eukaryota</taxon>
        <taxon>Fungi</taxon>
        <taxon>Dikarya</taxon>
        <taxon>Basidiomycota</taxon>
        <taxon>Agaricomycotina</taxon>
        <taxon>Agaricomycetes</taxon>
        <taxon>Agaricomycetidae</taxon>
        <taxon>Agaricales</taxon>
        <taxon>Marasmiineae</taxon>
        <taxon>Mycenaceae</taxon>
        <taxon>Mycena</taxon>
    </lineage>
</organism>
<feature type="compositionally biased region" description="Polar residues" evidence="1">
    <location>
        <begin position="233"/>
        <end position="242"/>
    </location>
</feature>
<feature type="compositionally biased region" description="Low complexity" evidence="1">
    <location>
        <begin position="216"/>
        <end position="227"/>
    </location>
</feature>
<protein>
    <submittedName>
        <fullName evidence="2">Uncharacterized protein</fullName>
    </submittedName>
</protein>
<accession>A0A8H6S0A9</accession>
<feature type="compositionally biased region" description="Low complexity" evidence="1">
    <location>
        <begin position="57"/>
        <end position="66"/>
    </location>
</feature>
<dbReference type="Proteomes" id="UP000636479">
    <property type="component" value="Unassembled WGS sequence"/>
</dbReference>